<proteinExistence type="predicted"/>
<accession>A0A1H6UYZ7</accession>
<sequence>MDLQDFDSDSLYYDEPLAPEVAARLAAAAEQYGEGTAEQPLLEAQALAPEDLTVLVGLYRFYYYQHRYQDALQIAHRALEVVGPRLCLPANWREIDAGQLAVAAERGIALLRFYLLALKGAGYLNLRLGRFEQGKSMLAKVVELDTNNRLGARLLLDVLAEHSAEILTFPTAANAEIRP</sequence>
<dbReference type="SUPFAM" id="SSF48452">
    <property type="entry name" value="TPR-like"/>
    <property type="match status" value="1"/>
</dbReference>
<evidence type="ECO:0000313" key="2">
    <source>
        <dbReference type="EMBL" id="SEI93620.1"/>
    </source>
</evidence>
<evidence type="ECO:0000313" key="1">
    <source>
        <dbReference type="EMBL" id="SEI87991.1"/>
    </source>
</evidence>
<dbReference type="Gene3D" id="1.25.40.10">
    <property type="entry name" value="Tetratricopeptide repeat domain"/>
    <property type="match status" value="1"/>
</dbReference>
<dbReference type="Proteomes" id="UP000199005">
    <property type="component" value="Unassembled WGS sequence"/>
</dbReference>
<name>A0A1H6UYZ7_9GAMM</name>
<dbReference type="EMBL" id="FNYQ01000028">
    <property type="protein sequence ID" value="SEI87991.1"/>
    <property type="molecule type" value="Genomic_DNA"/>
</dbReference>
<gene>
    <name evidence="1" type="ORF">SAMN04244572_01964</name>
    <name evidence="2" type="ORF">SAMN04244579_02511</name>
</gene>
<dbReference type="EMBL" id="FNYO01000027">
    <property type="protein sequence ID" value="SEI93620.1"/>
    <property type="molecule type" value="Genomic_DNA"/>
</dbReference>
<reference evidence="3 4" key="1">
    <citation type="submission" date="2016-10" db="EMBL/GenBank/DDBJ databases">
        <authorList>
            <person name="de Groot N.N."/>
        </authorList>
    </citation>
    <scope>NUCLEOTIDE SEQUENCE [LARGE SCALE GENOMIC DNA]</scope>
    <source>
        <strain evidence="2 3">DSM 1041</strain>
        <strain evidence="1 4">DSM 373</strain>
    </source>
</reference>
<dbReference type="OrthoDB" id="9812003at2"/>
<evidence type="ECO:0008006" key="5">
    <source>
        <dbReference type="Google" id="ProtNLM"/>
    </source>
</evidence>
<protein>
    <recommendedName>
        <fullName evidence="5">Tetratricopeptide repeat-containing protein</fullName>
    </recommendedName>
</protein>
<evidence type="ECO:0000313" key="4">
    <source>
        <dbReference type="Proteomes" id="UP000199250"/>
    </source>
</evidence>
<evidence type="ECO:0000313" key="3">
    <source>
        <dbReference type="Proteomes" id="UP000199005"/>
    </source>
</evidence>
<dbReference type="InterPro" id="IPR011990">
    <property type="entry name" value="TPR-like_helical_dom_sf"/>
</dbReference>
<dbReference type="STRING" id="170623.SAMN04244579_02511"/>
<dbReference type="Proteomes" id="UP000199250">
    <property type="component" value="Unassembled WGS sequence"/>
</dbReference>
<dbReference type="RefSeq" id="WP_090731362.1">
    <property type="nucleotide sequence ID" value="NZ_FNYO01000027.1"/>
</dbReference>
<organism evidence="2 3">
    <name type="scientific">Azotobacter beijerinckii</name>
    <dbReference type="NCBI Taxonomy" id="170623"/>
    <lineage>
        <taxon>Bacteria</taxon>
        <taxon>Pseudomonadati</taxon>
        <taxon>Pseudomonadota</taxon>
        <taxon>Gammaproteobacteria</taxon>
        <taxon>Pseudomonadales</taxon>
        <taxon>Pseudomonadaceae</taxon>
        <taxon>Azotobacter</taxon>
    </lineage>
</organism>
<dbReference type="AlphaFoldDB" id="A0A1H6UYZ7"/>